<sequence length="124" mass="13617">MITAPFPAPRAVVRRIARSAPVALLRQAGRPIPTEKYVQDGRCVIRADLPGVDPARDVDIAVHDGSIEIRAVRRDGGHHPGDIHYGLFRRVLTLPRDADPRTLTTRYRDGVLEVALDLPGADLT</sequence>
<comment type="caution">
    <text evidence="4">The sequence shown here is derived from an EMBL/GenBank/DDBJ whole genome shotgun (WGS) entry which is preliminary data.</text>
</comment>
<organism evidence="4 5">
    <name type="scientific">Actinomadura namibiensis</name>
    <dbReference type="NCBI Taxonomy" id="182080"/>
    <lineage>
        <taxon>Bacteria</taxon>
        <taxon>Bacillati</taxon>
        <taxon>Actinomycetota</taxon>
        <taxon>Actinomycetes</taxon>
        <taxon>Streptosporangiales</taxon>
        <taxon>Thermomonosporaceae</taxon>
        <taxon>Actinomadura</taxon>
    </lineage>
</organism>
<dbReference type="CDD" id="cd06464">
    <property type="entry name" value="ACD_sHsps-like"/>
    <property type="match status" value="1"/>
</dbReference>
<evidence type="ECO:0000259" key="3">
    <source>
        <dbReference type="PROSITE" id="PS01031"/>
    </source>
</evidence>
<protein>
    <submittedName>
        <fullName evidence="4">HSP20 family molecular chaperone IbpA</fullName>
    </submittedName>
</protein>
<dbReference type="SUPFAM" id="SSF49764">
    <property type="entry name" value="HSP20-like chaperones"/>
    <property type="match status" value="1"/>
</dbReference>
<reference evidence="4 5" key="1">
    <citation type="submission" date="2020-08" db="EMBL/GenBank/DDBJ databases">
        <title>Genomic Encyclopedia of Type Strains, Phase IV (KMG-IV): sequencing the most valuable type-strain genomes for metagenomic binning, comparative biology and taxonomic classification.</title>
        <authorList>
            <person name="Goeker M."/>
        </authorList>
    </citation>
    <scope>NUCLEOTIDE SEQUENCE [LARGE SCALE GENOMIC DNA]</scope>
    <source>
        <strain evidence="4 5">DSM 44197</strain>
    </source>
</reference>
<proteinExistence type="inferred from homology"/>
<dbReference type="RefSeq" id="WP_182848798.1">
    <property type="nucleotide sequence ID" value="NZ_BAAALP010000017.1"/>
</dbReference>
<comment type="similarity">
    <text evidence="1 2">Belongs to the small heat shock protein (HSP20) family.</text>
</comment>
<dbReference type="AlphaFoldDB" id="A0A7W3LZ77"/>
<feature type="domain" description="SHSP" evidence="3">
    <location>
        <begin position="23"/>
        <end position="124"/>
    </location>
</feature>
<name>A0A7W3LZ77_ACTNM</name>
<gene>
    <name evidence="4" type="ORF">HNR61_008608</name>
</gene>
<dbReference type="Proteomes" id="UP000572680">
    <property type="component" value="Unassembled WGS sequence"/>
</dbReference>
<dbReference type="Gene3D" id="2.60.40.790">
    <property type="match status" value="1"/>
</dbReference>
<dbReference type="InterPro" id="IPR002068">
    <property type="entry name" value="A-crystallin/Hsp20_dom"/>
</dbReference>
<dbReference type="PROSITE" id="PS01031">
    <property type="entry name" value="SHSP"/>
    <property type="match status" value="1"/>
</dbReference>
<keyword evidence="5" id="KW-1185">Reference proteome</keyword>
<evidence type="ECO:0000256" key="2">
    <source>
        <dbReference type="RuleBase" id="RU003616"/>
    </source>
</evidence>
<dbReference type="InterPro" id="IPR008978">
    <property type="entry name" value="HSP20-like_chaperone"/>
</dbReference>
<evidence type="ECO:0000313" key="4">
    <source>
        <dbReference type="EMBL" id="MBA8956918.1"/>
    </source>
</evidence>
<evidence type="ECO:0000256" key="1">
    <source>
        <dbReference type="PROSITE-ProRule" id="PRU00285"/>
    </source>
</evidence>
<dbReference type="Pfam" id="PF00011">
    <property type="entry name" value="HSP20"/>
    <property type="match status" value="1"/>
</dbReference>
<accession>A0A7W3LZ77</accession>
<evidence type="ECO:0000313" key="5">
    <source>
        <dbReference type="Proteomes" id="UP000572680"/>
    </source>
</evidence>
<dbReference type="EMBL" id="JACJIA010000019">
    <property type="protein sequence ID" value="MBA8956918.1"/>
    <property type="molecule type" value="Genomic_DNA"/>
</dbReference>